<evidence type="ECO:0000259" key="2">
    <source>
        <dbReference type="Pfam" id="PF03281"/>
    </source>
</evidence>
<feature type="domain" description="Mab-21-like HhH/H2TH-like" evidence="3">
    <location>
        <begin position="238"/>
        <end position="323"/>
    </location>
</feature>
<dbReference type="SMART" id="SM01265">
    <property type="entry name" value="Mab-21"/>
    <property type="match status" value="1"/>
</dbReference>
<evidence type="ECO:0000256" key="1">
    <source>
        <dbReference type="ARBA" id="ARBA00008307"/>
    </source>
</evidence>
<reference evidence="4" key="1">
    <citation type="journal article" date="2021" name="Genome Biol. Evol.">
        <title>A High-Quality Reference Genome for a Parasitic Bivalve with Doubly Uniparental Inheritance (Bivalvia: Unionida).</title>
        <authorList>
            <person name="Smith C.H."/>
        </authorList>
    </citation>
    <scope>NUCLEOTIDE SEQUENCE</scope>
    <source>
        <strain evidence="4">CHS0354</strain>
    </source>
</reference>
<organism evidence="4 5">
    <name type="scientific">Potamilus streckersoni</name>
    <dbReference type="NCBI Taxonomy" id="2493646"/>
    <lineage>
        <taxon>Eukaryota</taxon>
        <taxon>Metazoa</taxon>
        <taxon>Spiralia</taxon>
        <taxon>Lophotrochozoa</taxon>
        <taxon>Mollusca</taxon>
        <taxon>Bivalvia</taxon>
        <taxon>Autobranchia</taxon>
        <taxon>Heteroconchia</taxon>
        <taxon>Palaeoheterodonta</taxon>
        <taxon>Unionida</taxon>
        <taxon>Unionoidea</taxon>
        <taxon>Unionidae</taxon>
        <taxon>Ambleminae</taxon>
        <taxon>Lampsilini</taxon>
        <taxon>Potamilus</taxon>
    </lineage>
</organism>
<accession>A0AAE0RVM0</accession>
<comment type="similarity">
    <text evidence="1">Belongs to the mab-21 family.</text>
</comment>
<reference evidence="4" key="3">
    <citation type="submission" date="2023-05" db="EMBL/GenBank/DDBJ databases">
        <authorList>
            <person name="Smith C.H."/>
        </authorList>
    </citation>
    <scope>NUCLEOTIDE SEQUENCE</scope>
    <source>
        <strain evidence="4">CHS0354</strain>
        <tissue evidence="4">Mantle</tissue>
    </source>
</reference>
<dbReference type="Pfam" id="PF20266">
    <property type="entry name" value="Mab-21_C"/>
    <property type="match status" value="1"/>
</dbReference>
<dbReference type="EMBL" id="JAEAOA010002071">
    <property type="protein sequence ID" value="KAK3580446.1"/>
    <property type="molecule type" value="Genomic_DNA"/>
</dbReference>
<evidence type="ECO:0008006" key="6">
    <source>
        <dbReference type="Google" id="ProtNLM"/>
    </source>
</evidence>
<dbReference type="Pfam" id="PF03281">
    <property type="entry name" value="Mab-21"/>
    <property type="match status" value="1"/>
</dbReference>
<proteinExistence type="inferred from homology"/>
<evidence type="ECO:0000313" key="4">
    <source>
        <dbReference type="EMBL" id="KAK3580446.1"/>
    </source>
</evidence>
<dbReference type="InterPro" id="IPR046906">
    <property type="entry name" value="Mab-21_HhH/H2TH-like"/>
</dbReference>
<dbReference type="InterPro" id="IPR046903">
    <property type="entry name" value="Mab-21-like_nuc_Trfase"/>
</dbReference>
<comment type="caution">
    <text evidence="4">The sequence shown here is derived from an EMBL/GenBank/DDBJ whole genome shotgun (WGS) entry which is preliminary data.</text>
</comment>
<reference evidence="4" key="2">
    <citation type="journal article" date="2021" name="Genome Biol. Evol.">
        <title>Developing a high-quality reference genome for a parasitic bivalve with doubly uniparental inheritance (Bivalvia: Unionida).</title>
        <authorList>
            <person name="Smith C.H."/>
        </authorList>
    </citation>
    <scope>NUCLEOTIDE SEQUENCE</scope>
    <source>
        <strain evidence="4">CHS0354</strain>
        <tissue evidence="4">Mantle</tissue>
    </source>
</reference>
<evidence type="ECO:0000313" key="5">
    <source>
        <dbReference type="Proteomes" id="UP001195483"/>
    </source>
</evidence>
<keyword evidence="5" id="KW-1185">Reference proteome</keyword>
<dbReference type="AlphaFoldDB" id="A0AAE0RVM0"/>
<gene>
    <name evidence="4" type="ORF">CHS0354_035489</name>
</gene>
<name>A0AAE0RVM0_9BIVA</name>
<dbReference type="InterPro" id="IPR024810">
    <property type="entry name" value="MAB21L/cGLR"/>
</dbReference>
<dbReference type="Proteomes" id="UP001195483">
    <property type="component" value="Unassembled WGS sequence"/>
</dbReference>
<dbReference type="Gene3D" id="1.10.1410.40">
    <property type="match status" value="1"/>
</dbReference>
<evidence type="ECO:0000259" key="3">
    <source>
        <dbReference type="Pfam" id="PF20266"/>
    </source>
</evidence>
<dbReference type="PANTHER" id="PTHR10656">
    <property type="entry name" value="CELL FATE DETERMINING PROTEIN MAB21-RELATED"/>
    <property type="match status" value="1"/>
</dbReference>
<feature type="domain" description="Mab-21-like nucleotidyltransferase" evidence="2">
    <location>
        <begin position="160"/>
        <end position="230"/>
    </location>
</feature>
<protein>
    <recommendedName>
        <fullName evidence="6">Mab-21-like HhH/H2TH-like domain-containing protein</fullName>
    </recommendedName>
</protein>
<sequence length="680" mass="78247">MGFGPHMTDFRINNTRYMDVMGALKYTNIGLILTGGKAEGTSQDGEGDIDQMLVRKFVTVSARYIDPPSLHYTVLYTDDTGVHRGYTWLRMGHQGIVSSDLRQCLVITCRENSSLLYLSSSVFNQNNQQIAVQLSSPLTHHQQISGPALPTICDNGNHYDYVHGFFHPDWPAQASQWMDRCRRNGWPPESIVTAIENSGCYIVPKGFKGSPSEHMEWCISFAVHEKSIIQLFNMTQKHLYILLKIIAKDLKETFPDLQDLLTSYTMKTVALWYVEYYHKRNWDRSHLLERLREALYFLDFCVENRNLPAYFITENNLFDGKINDFKAKHLSGLLNDFLSQVAKGVLGLSSIKQRIQIIFIRGPGQTFDVKCSGIEMVNLIRSSTEASYDMDLPVTHILHVLSLIDAPNMSIQRLLTKCISKIMKTTLAYINIAKIKTSEMSDRRKYELYRLLLRMASANIETDRMSGTVKFAGVLCVLGKTNNAIQTLYSVKPRPQFGIRRKYHDRNILSKQYICTETEADYIGSVITWLGRDEYVQKCVSLDVRYTMEEIGIIPDVIKYELFHVPTGLYSHYGAYVDPDLLRYYLLYKCHTKLGDTLNSHAAFINLIKIATHERFDPHMEYREVALNVLGLCYLEKKDYLRGYICFCRAMSLRPRLLVQHWSTSTPWHLAVLVSKLINR</sequence>
<dbReference type="PANTHER" id="PTHR10656:SF69">
    <property type="entry name" value="MAB-21-LIKE HHH_H2TH-LIKE DOMAIN-CONTAINING PROTEIN"/>
    <property type="match status" value="1"/>
</dbReference>